<evidence type="ECO:0000313" key="1">
    <source>
        <dbReference type="EMBL" id="KAJ8025598.1"/>
    </source>
</evidence>
<proteinExistence type="predicted"/>
<dbReference type="EMBL" id="JAIZAY010000017">
    <property type="protein sequence ID" value="KAJ8025598.1"/>
    <property type="molecule type" value="Genomic_DNA"/>
</dbReference>
<evidence type="ECO:0000313" key="2">
    <source>
        <dbReference type="Proteomes" id="UP001152320"/>
    </source>
</evidence>
<comment type="caution">
    <text evidence="1">The sequence shown here is derived from an EMBL/GenBank/DDBJ whole genome shotgun (WGS) entry which is preliminary data.</text>
</comment>
<keyword evidence="2" id="KW-1185">Reference proteome</keyword>
<protein>
    <submittedName>
        <fullName evidence="1">Uncharacterized protein</fullName>
    </submittedName>
</protein>
<dbReference type="AlphaFoldDB" id="A0A9Q0YNB7"/>
<reference evidence="1" key="1">
    <citation type="submission" date="2021-10" db="EMBL/GenBank/DDBJ databases">
        <title>Tropical sea cucumber genome reveals ecological adaptation and Cuvierian tubules defense mechanism.</title>
        <authorList>
            <person name="Chen T."/>
        </authorList>
    </citation>
    <scope>NUCLEOTIDE SEQUENCE</scope>
    <source>
        <strain evidence="1">Nanhai2018</strain>
        <tissue evidence="1">Muscle</tissue>
    </source>
</reference>
<accession>A0A9Q0YNB7</accession>
<gene>
    <name evidence="1" type="ORF">HOLleu_33194</name>
</gene>
<name>A0A9Q0YNB7_HOLLE</name>
<dbReference type="Proteomes" id="UP001152320">
    <property type="component" value="Chromosome 17"/>
</dbReference>
<sequence length="58" mass="7196">MDLQQMLTVSKVNFCIWRRGLQIYETYDLQHFRRQSSMLWIRNGRMKPLNIEHQMKPE</sequence>
<organism evidence="1 2">
    <name type="scientific">Holothuria leucospilota</name>
    <name type="common">Black long sea cucumber</name>
    <name type="synonym">Mertensiothuria leucospilota</name>
    <dbReference type="NCBI Taxonomy" id="206669"/>
    <lineage>
        <taxon>Eukaryota</taxon>
        <taxon>Metazoa</taxon>
        <taxon>Echinodermata</taxon>
        <taxon>Eleutherozoa</taxon>
        <taxon>Echinozoa</taxon>
        <taxon>Holothuroidea</taxon>
        <taxon>Aspidochirotacea</taxon>
        <taxon>Aspidochirotida</taxon>
        <taxon>Holothuriidae</taxon>
        <taxon>Holothuria</taxon>
    </lineage>
</organism>